<dbReference type="PANTHER" id="PTHR43836">
    <property type="entry name" value="CATECHOL O-METHYLTRANSFERASE 1-RELATED"/>
    <property type="match status" value="1"/>
</dbReference>
<dbReference type="CDD" id="cd02440">
    <property type="entry name" value="AdoMet_MTases"/>
    <property type="match status" value="1"/>
</dbReference>
<dbReference type="PANTHER" id="PTHR43836:SF2">
    <property type="entry name" value="CATECHOL O-METHYLTRANSFERASE 1-RELATED"/>
    <property type="match status" value="1"/>
</dbReference>
<dbReference type="EC" id="2.1.1.6" evidence="1"/>
<keyword evidence="4" id="KW-0949">S-adenosyl-L-methionine</keyword>
<evidence type="ECO:0000313" key="8">
    <source>
        <dbReference type="Proteomes" id="UP001642484"/>
    </source>
</evidence>
<dbReference type="Proteomes" id="UP001642484">
    <property type="component" value="Unassembled WGS sequence"/>
</dbReference>
<dbReference type="InterPro" id="IPR029063">
    <property type="entry name" value="SAM-dependent_MTases_sf"/>
</dbReference>
<evidence type="ECO:0000313" key="7">
    <source>
        <dbReference type="EMBL" id="CAK9081195.1"/>
    </source>
</evidence>
<proteinExistence type="inferred from homology"/>
<accession>A0ABP0PYV2</accession>
<feature type="non-terminal residue" evidence="7">
    <location>
        <position position="1"/>
    </location>
</feature>
<evidence type="ECO:0000256" key="6">
    <source>
        <dbReference type="ARBA" id="ARBA00023453"/>
    </source>
</evidence>
<dbReference type="InterPro" id="IPR002935">
    <property type="entry name" value="SAM_O-MeTrfase"/>
</dbReference>
<evidence type="ECO:0000256" key="1">
    <source>
        <dbReference type="ARBA" id="ARBA00012880"/>
    </source>
</evidence>
<dbReference type="Gene3D" id="3.40.50.150">
    <property type="entry name" value="Vaccinia Virus protein VP39"/>
    <property type="match status" value="1"/>
</dbReference>
<comment type="similarity">
    <text evidence="6">Belongs to the class I-like SAM-binding methyltransferase superfamily. Cation-dependent O-methyltransferase family.</text>
</comment>
<name>A0ABP0PYV2_9DINO</name>
<gene>
    <name evidence="7" type="ORF">CCMP2556_LOCUS39747</name>
</gene>
<protein>
    <recommendedName>
        <fullName evidence="1">catechol O-methyltransferase</fullName>
        <ecNumber evidence="1">2.1.1.6</ecNumber>
    </recommendedName>
</protein>
<evidence type="ECO:0000256" key="3">
    <source>
        <dbReference type="ARBA" id="ARBA00022679"/>
    </source>
</evidence>
<sequence>VARWADARHALRPLGLSPILCEAERRGERGITVEFLMESHACRPFRAYARGLLLGDLSVATIEEGSNRLAQSKALMALEYVLQHSNHGQVKKVLEALEEFAVKVLKPSRQWFKIAAGAKGLVVERALRRAPEGACLEIGTYVGFTAIRCAAGRAPNGRVVSLEVDPEHAVVAQCMALHAGVGRQVEVWTGHSGDVIRSLPERYPGWTPRFAMVFMDQCGSRFWADLELLIREDMLLPGAVILADNVLKPGAPLFLWQLFHGRGRELFSQRQLISLEEFAMPGVEDCMAMAIYNPDGMAMAGADKAPPAEVSALEFEADQVRAKAATSGSVPFEDWSVFAARSGTQETGVRRSYILAARPGKAPKTQPMVMV</sequence>
<keyword evidence="5" id="KW-0128">Catecholamine metabolism</keyword>
<dbReference type="PROSITE" id="PS51682">
    <property type="entry name" value="SAM_OMT_I"/>
    <property type="match status" value="1"/>
</dbReference>
<keyword evidence="8" id="KW-1185">Reference proteome</keyword>
<organism evidence="7 8">
    <name type="scientific">Durusdinium trenchii</name>
    <dbReference type="NCBI Taxonomy" id="1381693"/>
    <lineage>
        <taxon>Eukaryota</taxon>
        <taxon>Sar</taxon>
        <taxon>Alveolata</taxon>
        <taxon>Dinophyceae</taxon>
        <taxon>Suessiales</taxon>
        <taxon>Symbiodiniaceae</taxon>
        <taxon>Durusdinium</taxon>
    </lineage>
</organism>
<comment type="caution">
    <text evidence="7">The sequence shown here is derived from an EMBL/GenBank/DDBJ whole genome shotgun (WGS) entry which is preliminary data.</text>
</comment>
<evidence type="ECO:0000256" key="4">
    <source>
        <dbReference type="ARBA" id="ARBA00022691"/>
    </source>
</evidence>
<dbReference type="EMBL" id="CAXAMN010023818">
    <property type="protein sequence ID" value="CAK9081195.1"/>
    <property type="molecule type" value="Genomic_DNA"/>
</dbReference>
<evidence type="ECO:0000256" key="5">
    <source>
        <dbReference type="ARBA" id="ARBA00022939"/>
    </source>
</evidence>
<evidence type="ECO:0000256" key="2">
    <source>
        <dbReference type="ARBA" id="ARBA00022603"/>
    </source>
</evidence>
<dbReference type="Pfam" id="PF01596">
    <property type="entry name" value="Methyltransf_3"/>
    <property type="match status" value="1"/>
</dbReference>
<dbReference type="SUPFAM" id="SSF53335">
    <property type="entry name" value="S-adenosyl-L-methionine-dependent methyltransferases"/>
    <property type="match status" value="1"/>
</dbReference>
<keyword evidence="3" id="KW-0808">Transferase</keyword>
<keyword evidence="2" id="KW-0489">Methyltransferase</keyword>
<reference evidence="7 8" key="1">
    <citation type="submission" date="2024-02" db="EMBL/GenBank/DDBJ databases">
        <authorList>
            <person name="Chen Y."/>
            <person name="Shah S."/>
            <person name="Dougan E. K."/>
            <person name="Thang M."/>
            <person name="Chan C."/>
        </authorList>
    </citation>
    <scope>NUCLEOTIDE SEQUENCE [LARGE SCALE GENOMIC DNA]</scope>
</reference>